<reference evidence="1" key="1">
    <citation type="submission" date="2018-05" db="EMBL/GenBank/DDBJ databases">
        <authorList>
            <person name="Lanie J.A."/>
            <person name="Ng W.-L."/>
            <person name="Kazmierczak K.M."/>
            <person name="Andrzejewski T.M."/>
            <person name="Davidsen T.M."/>
            <person name="Wayne K.J."/>
            <person name="Tettelin H."/>
            <person name="Glass J.I."/>
            <person name="Rusch D."/>
            <person name="Podicherti R."/>
            <person name="Tsui H.-C.T."/>
            <person name="Winkler M.E."/>
        </authorList>
    </citation>
    <scope>NUCLEOTIDE SEQUENCE</scope>
</reference>
<protein>
    <submittedName>
        <fullName evidence="1">Uncharacterized protein</fullName>
    </submittedName>
</protein>
<accession>A0A382LS66</accession>
<proteinExistence type="predicted"/>
<organism evidence="1">
    <name type="scientific">marine metagenome</name>
    <dbReference type="NCBI Taxonomy" id="408172"/>
    <lineage>
        <taxon>unclassified sequences</taxon>
        <taxon>metagenomes</taxon>
        <taxon>ecological metagenomes</taxon>
    </lineage>
</organism>
<evidence type="ECO:0000313" key="1">
    <source>
        <dbReference type="EMBL" id="SVC39594.1"/>
    </source>
</evidence>
<gene>
    <name evidence="1" type="ORF">METZ01_LOCUS292448</name>
</gene>
<name>A0A382LS66_9ZZZZ</name>
<sequence>MDKEQKVKFNNKEYEWNKLSQKAKLMFGQLRDLDNKILQSRMQMDQLNMARQGFTTALQAELEGKPPPQVKVNYVPKKTKDIPVN</sequence>
<dbReference type="EMBL" id="UINC01088938">
    <property type="protein sequence ID" value="SVC39594.1"/>
    <property type="molecule type" value="Genomic_DNA"/>
</dbReference>
<dbReference type="AlphaFoldDB" id="A0A382LS66"/>